<evidence type="ECO:0000313" key="2">
    <source>
        <dbReference type="Proteomes" id="UP000308444"/>
    </source>
</evidence>
<dbReference type="PANTHER" id="PTHR11373:SF4">
    <property type="entry name" value="DEOXYNUCLEOSIDE TRIPHOSPHATE TRIPHOSPHOHYDROLASE SAMHD1"/>
    <property type="match status" value="1"/>
</dbReference>
<dbReference type="InterPro" id="IPR050135">
    <property type="entry name" value="dGTPase-like"/>
</dbReference>
<reference evidence="1 2" key="1">
    <citation type="journal article" date="2019" name="Environ. Microbiol.">
        <title>An active ?-lactamase is a part of an orchestrated cell wall stress resistance network of Bacillus subtilis and related rhizosphere species.</title>
        <authorList>
            <person name="Bucher T."/>
            <person name="Keren-Paz A."/>
            <person name="Hausser J."/>
            <person name="Olender T."/>
            <person name="Cytryn E."/>
            <person name="Kolodkin-Gal I."/>
        </authorList>
    </citation>
    <scope>NUCLEOTIDE SEQUENCE [LARGE SCALE GENOMIC DNA]</scope>
    <source>
        <strain evidence="1 2">I32</strain>
    </source>
</reference>
<gene>
    <name evidence="1" type="ORF">FC695_39995</name>
</gene>
<name>A0A9X8ZZW3_BACCE</name>
<protein>
    <submittedName>
        <fullName evidence="1">Metal-dependent phosphohydrolase</fullName>
    </submittedName>
</protein>
<dbReference type="Gene3D" id="1.10.3210.10">
    <property type="entry name" value="Hypothetical protein af1432"/>
    <property type="match status" value="1"/>
</dbReference>
<dbReference type="GO" id="GO:0008832">
    <property type="term" value="F:dGTPase activity"/>
    <property type="evidence" value="ECO:0007669"/>
    <property type="project" value="TreeGrafter"/>
</dbReference>
<dbReference type="EMBL" id="SZOH01004469">
    <property type="protein sequence ID" value="TKI85220.1"/>
    <property type="molecule type" value="Genomic_DNA"/>
</dbReference>
<accession>A0A9X8ZZW3</accession>
<dbReference type="PANTHER" id="PTHR11373">
    <property type="entry name" value="DEOXYNUCLEOSIDE TRIPHOSPHATE TRIPHOSPHOHYDROLASE"/>
    <property type="match status" value="1"/>
</dbReference>
<dbReference type="Proteomes" id="UP000308444">
    <property type="component" value="Unassembled WGS sequence"/>
</dbReference>
<dbReference type="SUPFAM" id="SSF109604">
    <property type="entry name" value="HD-domain/PDEase-like"/>
    <property type="match status" value="1"/>
</dbReference>
<feature type="non-terminal residue" evidence="1">
    <location>
        <position position="75"/>
    </location>
</feature>
<sequence length="75" mass="8879">MYITDPIYRPISIRDRDILRLIDTKAFQRLANIKQQGHTYFLHENAIHTRKEHSIGVYVLVNKVIEHLTEIGDIH</sequence>
<dbReference type="GO" id="GO:0006203">
    <property type="term" value="P:dGTP catabolic process"/>
    <property type="evidence" value="ECO:0007669"/>
    <property type="project" value="TreeGrafter"/>
</dbReference>
<comment type="caution">
    <text evidence="1">The sequence shown here is derived from an EMBL/GenBank/DDBJ whole genome shotgun (WGS) entry which is preliminary data.</text>
</comment>
<evidence type="ECO:0000313" key="1">
    <source>
        <dbReference type="EMBL" id="TKI85220.1"/>
    </source>
</evidence>
<proteinExistence type="predicted"/>
<organism evidence="1 2">
    <name type="scientific">Bacillus cereus</name>
    <dbReference type="NCBI Taxonomy" id="1396"/>
    <lineage>
        <taxon>Bacteria</taxon>
        <taxon>Bacillati</taxon>
        <taxon>Bacillota</taxon>
        <taxon>Bacilli</taxon>
        <taxon>Bacillales</taxon>
        <taxon>Bacillaceae</taxon>
        <taxon>Bacillus</taxon>
        <taxon>Bacillus cereus group</taxon>
    </lineage>
</organism>
<dbReference type="AlphaFoldDB" id="A0A9X8ZZW3"/>